<dbReference type="RefSeq" id="WP_346149569.1">
    <property type="nucleotide sequence ID" value="NZ_BAAATE010000012.1"/>
</dbReference>
<dbReference type="Proteomes" id="UP001501666">
    <property type="component" value="Unassembled WGS sequence"/>
</dbReference>
<proteinExistence type="predicted"/>
<sequence>MAGSIGTLAVGAHADLLVLEGDPTRDIGALAEPKNLRYVVQGDEVVSTSA</sequence>
<dbReference type="InterPro" id="IPR011059">
    <property type="entry name" value="Metal-dep_hydrolase_composite"/>
</dbReference>
<keyword evidence="2" id="KW-1185">Reference proteome</keyword>
<gene>
    <name evidence="1" type="ORF">GCM10010412_047910</name>
</gene>
<evidence type="ECO:0008006" key="3">
    <source>
        <dbReference type="Google" id="ProtNLM"/>
    </source>
</evidence>
<name>A0ABN3S6R3_9ACTN</name>
<comment type="caution">
    <text evidence="1">The sequence shown here is derived from an EMBL/GenBank/DDBJ whole genome shotgun (WGS) entry which is preliminary data.</text>
</comment>
<protein>
    <recommendedName>
        <fullName evidence="3">Amidohydrolase-related domain-containing protein</fullName>
    </recommendedName>
</protein>
<reference evidence="1 2" key="1">
    <citation type="journal article" date="2019" name="Int. J. Syst. Evol. Microbiol.">
        <title>The Global Catalogue of Microorganisms (GCM) 10K type strain sequencing project: providing services to taxonomists for standard genome sequencing and annotation.</title>
        <authorList>
            <consortium name="The Broad Institute Genomics Platform"/>
            <consortium name="The Broad Institute Genome Sequencing Center for Infectious Disease"/>
            <person name="Wu L."/>
            <person name="Ma J."/>
        </authorList>
    </citation>
    <scope>NUCLEOTIDE SEQUENCE [LARGE SCALE GENOMIC DNA]</scope>
    <source>
        <strain evidence="1 2">JCM 6835</strain>
    </source>
</reference>
<dbReference type="EMBL" id="BAAATE010000012">
    <property type="protein sequence ID" value="GAA2669401.1"/>
    <property type="molecule type" value="Genomic_DNA"/>
</dbReference>
<evidence type="ECO:0000313" key="2">
    <source>
        <dbReference type="Proteomes" id="UP001501666"/>
    </source>
</evidence>
<dbReference type="Gene3D" id="2.30.40.10">
    <property type="entry name" value="Urease, subunit C, domain 1"/>
    <property type="match status" value="1"/>
</dbReference>
<accession>A0ABN3S6R3</accession>
<organism evidence="1 2">
    <name type="scientific">Nonomuraea recticatena</name>
    <dbReference type="NCBI Taxonomy" id="46178"/>
    <lineage>
        <taxon>Bacteria</taxon>
        <taxon>Bacillati</taxon>
        <taxon>Actinomycetota</taxon>
        <taxon>Actinomycetes</taxon>
        <taxon>Streptosporangiales</taxon>
        <taxon>Streptosporangiaceae</taxon>
        <taxon>Nonomuraea</taxon>
    </lineage>
</organism>
<dbReference type="SUPFAM" id="SSF51338">
    <property type="entry name" value="Composite domain of metallo-dependent hydrolases"/>
    <property type="match status" value="1"/>
</dbReference>
<evidence type="ECO:0000313" key="1">
    <source>
        <dbReference type="EMBL" id="GAA2669401.1"/>
    </source>
</evidence>